<keyword evidence="4" id="KW-1133">Transmembrane helix</keyword>
<dbReference type="InterPro" id="IPR013766">
    <property type="entry name" value="Thioredoxin_domain"/>
</dbReference>
<dbReference type="CDD" id="cd02961">
    <property type="entry name" value="PDI_a_family"/>
    <property type="match status" value="1"/>
</dbReference>
<proteinExistence type="inferred from homology"/>
<dbReference type="InterPro" id="IPR017937">
    <property type="entry name" value="Thioredoxin_CS"/>
</dbReference>
<dbReference type="GO" id="GO:0006457">
    <property type="term" value="P:protein folding"/>
    <property type="evidence" value="ECO:0007669"/>
    <property type="project" value="TreeGrafter"/>
</dbReference>
<evidence type="ECO:0000256" key="2">
    <source>
        <dbReference type="ARBA" id="ARBA00022729"/>
    </source>
</evidence>
<dbReference type="PROSITE" id="PS51352">
    <property type="entry name" value="THIOREDOXIN_2"/>
    <property type="match status" value="1"/>
</dbReference>
<keyword evidence="4" id="KW-0812">Transmembrane</keyword>
<dbReference type="GO" id="GO:0003756">
    <property type="term" value="F:protein disulfide isomerase activity"/>
    <property type="evidence" value="ECO:0007669"/>
    <property type="project" value="TreeGrafter"/>
</dbReference>
<evidence type="ECO:0000256" key="3">
    <source>
        <dbReference type="SAM" id="MobiDB-lite"/>
    </source>
</evidence>
<dbReference type="InterPro" id="IPR036249">
    <property type="entry name" value="Thioredoxin-like_sf"/>
</dbReference>
<feature type="domain" description="Thioredoxin" evidence="5">
    <location>
        <begin position="1"/>
        <end position="130"/>
    </location>
</feature>
<dbReference type="Gene3D" id="3.40.30.10">
    <property type="entry name" value="Glutaredoxin"/>
    <property type="match status" value="1"/>
</dbReference>
<dbReference type="GO" id="GO:0005783">
    <property type="term" value="C:endoplasmic reticulum"/>
    <property type="evidence" value="ECO:0007669"/>
    <property type="project" value="TreeGrafter"/>
</dbReference>
<keyword evidence="2" id="KW-0732">Signal</keyword>
<dbReference type="SUPFAM" id="SSF52833">
    <property type="entry name" value="Thioredoxin-like"/>
    <property type="match status" value="1"/>
</dbReference>
<reference evidence="6" key="1">
    <citation type="journal article" date="2020" name="Nature">
        <title>Giant virus diversity and host interactions through global metagenomics.</title>
        <authorList>
            <person name="Schulz F."/>
            <person name="Roux S."/>
            <person name="Paez-Espino D."/>
            <person name="Jungbluth S."/>
            <person name="Walsh D.A."/>
            <person name="Denef V.J."/>
            <person name="McMahon K.D."/>
            <person name="Konstantinidis K.T."/>
            <person name="Eloe-Fadrosh E.A."/>
            <person name="Kyrpides N.C."/>
            <person name="Woyke T."/>
        </authorList>
    </citation>
    <scope>NUCLEOTIDE SEQUENCE</scope>
    <source>
        <strain evidence="6">GVMAG-M-3300020166-18</strain>
    </source>
</reference>
<protein>
    <recommendedName>
        <fullName evidence="5">Thioredoxin domain-containing protein</fullName>
    </recommendedName>
</protein>
<sequence length="256" mass="29402">MIAIFFGVSGILNAIYIYLIILYMQNSKIDGILKLIDSHQKLIAVIHATWCPHCTDLLPKWREMVEEHDDFNHNVVDIEQSEFTGNIESRIGSVKGFPTIISVDENGHRSEYQGSRDKDSIAKWVSSELNNPEELPEHKAVPEHKAMRKAVPEHKAMRKATRKASRKASQERKKKRRRSQRQKSQRAKSQRQKSQRAKSQRQKSQRAKSQRQKSQRQKKQKGGYTYGSEVKKNKSEPNPKKRTGTGTGTGARIKSN</sequence>
<dbReference type="PANTHER" id="PTHR45672">
    <property type="entry name" value="PROTEIN DISULFIDE-ISOMERASE C17H9.14C-RELATED"/>
    <property type="match status" value="1"/>
</dbReference>
<dbReference type="EMBL" id="MN739271">
    <property type="protein sequence ID" value="QHS96552.1"/>
    <property type="molecule type" value="Genomic_DNA"/>
</dbReference>
<organism evidence="6">
    <name type="scientific">viral metagenome</name>
    <dbReference type="NCBI Taxonomy" id="1070528"/>
    <lineage>
        <taxon>unclassified sequences</taxon>
        <taxon>metagenomes</taxon>
        <taxon>organismal metagenomes</taxon>
    </lineage>
</organism>
<name>A0A6C0BWV5_9ZZZZ</name>
<dbReference type="PROSITE" id="PS00194">
    <property type="entry name" value="THIOREDOXIN_1"/>
    <property type="match status" value="1"/>
</dbReference>
<dbReference type="PANTHER" id="PTHR45672:SF3">
    <property type="entry name" value="THIOREDOXIN DOMAIN-CONTAINING PROTEIN 5"/>
    <property type="match status" value="1"/>
</dbReference>
<evidence type="ECO:0000256" key="4">
    <source>
        <dbReference type="SAM" id="Phobius"/>
    </source>
</evidence>
<dbReference type="InterPro" id="IPR051063">
    <property type="entry name" value="PDI"/>
</dbReference>
<feature type="compositionally biased region" description="Basic and acidic residues" evidence="3">
    <location>
        <begin position="229"/>
        <end position="239"/>
    </location>
</feature>
<accession>A0A6C0BWV5</accession>
<evidence type="ECO:0000313" key="6">
    <source>
        <dbReference type="EMBL" id="QHS96552.1"/>
    </source>
</evidence>
<evidence type="ECO:0000259" key="5">
    <source>
        <dbReference type="PROSITE" id="PS51352"/>
    </source>
</evidence>
<feature type="compositionally biased region" description="Basic and acidic residues" evidence="3">
    <location>
        <begin position="135"/>
        <end position="155"/>
    </location>
</feature>
<dbReference type="Pfam" id="PF00085">
    <property type="entry name" value="Thioredoxin"/>
    <property type="match status" value="1"/>
</dbReference>
<keyword evidence="4" id="KW-0472">Membrane</keyword>
<feature type="region of interest" description="Disordered" evidence="3">
    <location>
        <begin position="128"/>
        <end position="256"/>
    </location>
</feature>
<comment type="similarity">
    <text evidence="1">Belongs to the protein disulfide isomerase family.</text>
</comment>
<evidence type="ECO:0000256" key="1">
    <source>
        <dbReference type="ARBA" id="ARBA00006347"/>
    </source>
</evidence>
<feature type="compositionally biased region" description="Basic residues" evidence="3">
    <location>
        <begin position="156"/>
        <end position="221"/>
    </location>
</feature>
<dbReference type="AlphaFoldDB" id="A0A6C0BWV5"/>
<feature type="transmembrane region" description="Helical" evidence="4">
    <location>
        <begin position="6"/>
        <end position="24"/>
    </location>
</feature>